<name>A0A6C2TVZ3_PONDE</name>
<dbReference type="GO" id="GO:0006355">
    <property type="term" value="P:regulation of DNA-templated transcription"/>
    <property type="evidence" value="ECO:0007669"/>
    <property type="project" value="InterPro"/>
</dbReference>
<dbReference type="Proteomes" id="UP000366872">
    <property type="component" value="Unassembled WGS sequence"/>
</dbReference>
<keyword evidence="1" id="KW-0563">Paired box</keyword>
<dbReference type="EMBL" id="CAAHFG010000003">
    <property type="protein sequence ID" value="VGO16070.1"/>
    <property type="molecule type" value="Genomic_DNA"/>
</dbReference>
<dbReference type="InterPro" id="IPR036388">
    <property type="entry name" value="WH-like_DNA-bd_sf"/>
</dbReference>
<dbReference type="EMBL" id="CAAHFG010000002">
    <property type="protein sequence ID" value="VGO15353.1"/>
    <property type="molecule type" value="Genomic_DNA"/>
</dbReference>
<evidence type="ECO:0000259" key="2">
    <source>
        <dbReference type="Pfam" id="PF00292"/>
    </source>
</evidence>
<dbReference type="SUPFAM" id="SSF46689">
    <property type="entry name" value="Homeodomain-like"/>
    <property type="match status" value="1"/>
</dbReference>
<keyword evidence="11" id="KW-1185">Reference proteome</keyword>
<protein>
    <recommendedName>
        <fullName evidence="2">Paired domain-containing protein</fullName>
    </recommendedName>
</protein>
<gene>
    <name evidence="3" type="ORF">PDESU_00335</name>
    <name evidence="4" type="ORF">PDESU_03768</name>
    <name evidence="5" type="ORF">PDESU_03936</name>
    <name evidence="6" type="ORF">PDESU_04117</name>
    <name evidence="7" type="ORF">PDESU_04660</name>
    <name evidence="8" type="ORF">PDESU_05507</name>
    <name evidence="9" type="ORF">PDESU_05550</name>
    <name evidence="10" type="ORF">PDESU_05769</name>
</gene>
<accession>A0A6C2TVZ3</accession>
<feature type="domain" description="Paired" evidence="2">
    <location>
        <begin position="8"/>
        <end position="91"/>
    </location>
</feature>
<dbReference type="Pfam" id="PF00292">
    <property type="entry name" value="PAX"/>
    <property type="match status" value="1"/>
</dbReference>
<evidence type="ECO:0000313" key="6">
    <source>
        <dbReference type="EMBL" id="VGO15533.1"/>
    </source>
</evidence>
<evidence type="ECO:0000256" key="1">
    <source>
        <dbReference type="ARBA" id="ARBA00022724"/>
    </source>
</evidence>
<dbReference type="InterPro" id="IPR009057">
    <property type="entry name" value="Homeodomain-like_sf"/>
</dbReference>
<dbReference type="AlphaFoldDB" id="A0A6C2TVZ3"/>
<evidence type="ECO:0000313" key="5">
    <source>
        <dbReference type="EMBL" id="VGO15353.1"/>
    </source>
</evidence>
<dbReference type="RefSeq" id="WP_222847016.1">
    <property type="nucleotide sequence ID" value="NZ_CAAHFG010000001.1"/>
</dbReference>
<evidence type="ECO:0000313" key="8">
    <source>
        <dbReference type="EMBL" id="VGO16915.1"/>
    </source>
</evidence>
<dbReference type="EMBL" id="CAAHFG010000004">
    <property type="protein sequence ID" value="VGO16957.1"/>
    <property type="molecule type" value="Genomic_DNA"/>
</dbReference>
<dbReference type="Gene3D" id="1.10.10.10">
    <property type="entry name" value="Winged helix-like DNA-binding domain superfamily/Winged helix DNA-binding domain"/>
    <property type="match status" value="1"/>
</dbReference>
<proteinExistence type="predicted"/>
<evidence type="ECO:0000313" key="10">
    <source>
        <dbReference type="EMBL" id="VGO17174.1"/>
    </source>
</evidence>
<dbReference type="InterPro" id="IPR001523">
    <property type="entry name" value="Paired_dom"/>
</dbReference>
<evidence type="ECO:0000313" key="3">
    <source>
        <dbReference type="EMBL" id="VGO11789.1"/>
    </source>
</evidence>
<dbReference type="EMBL" id="CAAHFG010000004">
    <property type="protein sequence ID" value="VGO16915.1"/>
    <property type="molecule type" value="Genomic_DNA"/>
</dbReference>
<evidence type="ECO:0000313" key="7">
    <source>
        <dbReference type="EMBL" id="VGO16070.1"/>
    </source>
</evidence>
<dbReference type="EMBL" id="CAAHFG010000001">
    <property type="protein sequence ID" value="VGO11789.1"/>
    <property type="molecule type" value="Genomic_DNA"/>
</dbReference>
<dbReference type="EMBL" id="CAAHFG010000002">
    <property type="protein sequence ID" value="VGO15186.1"/>
    <property type="molecule type" value="Genomic_DNA"/>
</dbReference>
<sequence length="129" mass="15083">MSTLSLDLRQRILATYDAGEGTRQDIADRYKVSLGMVKKLLSQRKRTGDIAPLHSHSGRKPYFTQEHRKQMKTLIDRQPDITLWEIREQLELDCTLPAIHYVLKDMGMSFKKNASRQRARARRRETRTG</sequence>
<dbReference type="EMBL" id="CAAHFG010000002">
    <property type="protein sequence ID" value="VGO15533.1"/>
    <property type="molecule type" value="Genomic_DNA"/>
</dbReference>
<evidence type="ECO:0000313" key="4">
    <source>
        <dbReference type="EMBL" id="VGO15186.1"/>
    </source>
</evidence>
<evidence type="ECO:0000313" key="9">
    <source>
        <dbReference type="EMBL" id="VGO16957.1"/>
    </source>
</evidence>
<evidence type="ECO:0000313" key="11">
    <source>
        <dbReference type="Proteomes" id="UP000366872"/>
    </source>
</evidence>
<reference evidence="3 11" key="1">
    <citation type="submission" date="2019-04" db="EMBL/GenBank/DDBJ databases">
        <authorList>
            <person name="Van Vliet M D."/>
        </authorList>
    </citation>
    <scope>NUCLEOTIDE SEQUENCE [LARGE SCALE GENOMIC DNA]</scope>
    <source>
        <strain evidence="3 11">F1</strain>
    </source>
</reference>
<dbReference type="GO" id="GO:0003677">
    <property type="term" value="F:DNA binding"/>
    <property type="evidence" value="ECO:0007669"/>
    <property type="project" value="InterPro"/>
</dbReference>
<dbReference type="EMBL" id="CAAHFG010000004">
    <property type="protein sequence ID" value="VGO17174.1"/>
    <property type="molecule type" value="Genomic_DNA"/>
</dbReference>
<organism evidence="3 11">
    <name type="scientific">Pontiella desulfatans</name>
    <dbReference type="NCBI Taxonomy" id="2750659"/>
    <lineage>
        <taxon>Bacteria</taxon>
        <taxon>Pseudomonadati</taxon>
        <taxon>Kiritimatiellota</taxon>
        <taxon>Kiritimatiellia</taxon>
        <taxon>Kiritimatiellales</taxon>
        <taxon>Pontiellaceae</taxon>
        <taxon>Pontiella</taxon>
    </lineage>
</organism>